<comment type="caution">
    <text evidence="3">The sequence shown here is derived from an EMBL/GenBank/DDBJ whole genome shotgun (WGS) entry which is preliminary data.</text>
</comment>
<protein>
    <recommendedName>
        <fullName evidence="2">Phosphatidylinositol-specific phospholipase C X domain-containing protein</fullName>
    </recommendedName>
</protein>
<name>A0ABR3WHL2_9PEZI</name>
<dbReference type="InterPro" id="IPR017946">
    <property type="entry name" value="PLC-like_Pdiesterase_TIM-brl"/>
</dbReference>
<feature type="region of interest" description="Disordered" evidence="1">
    <location>
        <begin position="431"/>
        <end position="451"/>
    </location>
</feature>
<keyword evidence="4" id="KW-1185">Reference proteome</keyword>
<dbReference type="SUPFAM" id="SSF51695">
    <property type="entry name" value="PLC-like phosphodiesterases"/>
    <property type="match status" value="1"/>
</dbReference>
<reference evidence="3 4" key="1">
    <citation type="journal article" date="2024" name="IMA Fungus">
        <title>IMA Genome - F19 : A genome assembly and annotation guide to empower mycologists, including annotated draft genome sequences of Ceratocystis pirilliformis, Diaporthe australafricana, Fusarium ophioides, Paecilomyces lecythidis, and Sporothrix stenoceras.</title>
        <authorList>
            <person name="Aylward J."/>
            <person name="Wilson A.M."/>
            <person name="Visagie C.M."/>
            <person name="Spraker J."/>
            <person name="Barnes I."/>
            <person name="Buitendag C."/>
            <person name="Ceriani C."/>
            <person name="Del Mar Angel L."/>
            <person name="du Plessis D."/>
            <person name="Fuchs T."/>
            <person name="Gasser K."/>
            <person name="Kramer D."/>
            <person name="Li W."/>
            <person name="Munsamy K."/>
            <person name="Piso A."/>
            <person name="Price J.L."/>
            <person name="Sonnekus B."/>
            <person name="Thomas C."/>
            <person name="van der Nest A."/>
            <person name="van Dijk A."/>
            <person name="van Heerden A."/>
            <person name="van Vuuren N."/>
            <person name="Yilmaz N."/>
            <person name="Duong T.A."/>
            <person name="van der Merwe N.A."/>
            <person name="Wingfield M.J."/>
            <person name="Wingfield B.D."/>
        </authorList>
    </citation>
    <scope>NUCLEOTIDE SEQUENCE [LARGE SCALE GENOMIC DNA]</scope>
    <source>
        <strain evidence="3 4">CMW 18300</strain>
    </source>
</reference>
<evidence type="ECO:0000313" key="3">
    <source>
        <dbReference type="EMBL" id="KAL1861743.1"/>
    </source>
</evidence>
<feature type="region of interest" description="Disordered" evidence="1">
    <location>
        <begin position="1"/>
        <end position="27"/>
    </location>
</feature>
<evidence type="ECO:0000259" key="2">
    <source>
        <dbReference type="SMART" id="SM00148"/>
    </source>
</evidence>
<organism evidence="3 4">
    <name type="scientific">Diaporthe australafricana</name>
    <dbReference type="NCBI Taxonomy" id="127596"/>
    <lineage>
        <taxon>Eukaryota</taxon>
        <taxon>Fungi</taxon>
        <taxon>Dikarya</taxon>
        <taxon>Ascomycota</taxon>
        <taxon>Pezizomycotina</taxon>
        <taxon>Sordariomycetes</taxon>
        <taxon>Sordariomycetidae</taxon>
        <taxon>Diaporthales</taxon>
        <taxon>Diaporthaceae</taxon>
        <taxon>Diaporthe</taxon>
    </lineage>
</organism>
<gene>
    <name evidence="3" type="ORF">Daus18300_008712</name>
</gene>
<evidence type="ECO:0000256" key="1">
    <source>
        <dbReference type="SAM" id="MobiDB-lite"/>
    </source>
</evidence>
<dbReference type="InterPro" id="IPR000909">
    <property type="entry name" value="PLipase_C_PInositol-sp_X_dom"/>
</dbReference>
<dbReference type="PROSITE" id="PS50007">
    <property type="entry name" value="PIPLC_X_DOMAIN"/>
    <property type="match status" value="1"/>
</dbReference>
<dbReference type="SMART" id="SM00148">
    <property type="entry name" value="PLCXc"/>
    <property type="match status" value="1"/>
</dbReference>
<feature type="region of interest" description="Disordered" evidence="1">
    <location>
        <begin position="136"/>
        <end position="159"/>
    </location>
</feature>
<dbReference type="Gene3D" id="3.20.20.190">
    <property type="entry name" value="Phosphatidylinositol (PI) phosphodiesterase"/>
    <property type="match status" value="1"/>
</dbReference>
<feature type="domain" description="Phosphatidylinositol-specific phospholipase C X" evidence="2">
    <location>
        <begin position="191"/>
        <end position="358"/>
    </location>
</feature>
<dbReference type="Proteomes" id="UP001583177">
    <property type="component" value="Unassembled WGS sequence"/>
</dbReference>
<dbReference type="InterPro" id="IPR051057">
    <property type="entry name" value="PI-PLC_domain"/>
</dbReference>
<dbReference type="PANTHER" id="PTHR13593">
    <property type="match status" value="1"/>
</dbReference>
<dbReference type="PANTHER" id="PTHR13593:SF113">
    <property type="entry name" value="SI:DKEY-266F7.9"/>
    <property type="match status" value="1"/>
</dbReference>
<proteinExistence type="predicted"/>
<sequence>MVSLKVHKPSGHSSRSRSPKPGPEMASSLTIRNVTINPLELVLTERFESPPAPGGGFSRVTGLFTSSTPAFYKPTDGQEPSERRDVAGVVVGAFETRATEIEAAVPGRSVLRLTFQTPGTVHKYVVDCPSPGARSVVMRKAGGGGDDGNDDGDGDNAPPRLELTAVYTPSARHLTVLSSANLGAWMRELGDGWPLSALSIPGTHNSPTCHVALPSVRCQAVGVREQLDNGVRFLDLRVSAPRFDGGGGGGGGDNLALVHSVFPVSLGGGRYLAGLLDELYAFLDANPSEALIVSLKREGTGRGTDQHLSQHLFRRYCGNGGGKDGGGERDEEVVRRWFTEPRIPTLGEARGRIVLVRRFNNDEALQAEHGGRGWGIDASAWPDNCADGTVGSGLVRVQDFYEVSQSTNIEKKAELARSHLERACQQAFTTAAAPGTGDDDGDGDGAPPPPPPFFVNFLTASNFFNATCWPEKIAARVNPSITEYLCIRHAEQGKGPAQLDVGDAGTGIVVTDWVGHDGNWDLIRCIVAWNARLQLKE</sequence>
<evidence type="ECO:0000313" key="4">
    <source>
        <dbReference type="Proteomes" id="UP001583177"/>
    </source>
</evidence>
<dbReference type="EMBL" id="JAWRVE010000083">
    <property type="protein sequence ID" value="KAL1861743.1"/>
    <property type="molecule type" value="Genomic_DNA"/>
</dbReference>
<dbReference type="CDD" id="cd08586">
    <property type="entry name" value="PI-PLCc_BcPLC_like"/>
    <property type="match status" value="1"/>
</dbReference>
<accession>A0ABR3WHL2</accession>
<feature type="compositionally biased region" description="Basic residues" evidence="1">
    <location>
        <begin position="1"/>
        <end position="18"/>
    </location>
</feature>